<evidence type="ECO:0000256" key="2">
    <source>
        <dbReference type="SAM" id="SignalP"/>
    </source>
</evidence>
<dbReference type="EMBL" id="CP034328">
    <property type="protein sequence ID" value="AZL57797.1"/>
    <property type="molecule type" value="Genomic_DNA"/>
</dbReference>
<evidence type="ECO:0000259" key="3">
    <source>
        <dbReference type="Pfam" id="PF01471"/>
    </source>
</evidence>
<name>A0A3S8U2J1_9RHOB</name>
<dbReference type="Gene3D" id="1.10.101.10">
    <property type="entry name" value="PGBD-like superfamily/PGBD"/>
    <property type="match status" value="1"/>
</dbReference>
<keyword evidence="2" id="KW-0732">Signal</keyword>
<evidence type="ECO:0000313" key="4">
    <source>
        <dbReference type="EMBL" id="AZL57797.1"/>
    </source>
</evidence>
<evidence type="ECO:0000313" key="5">
    <source>
        <dbReference type="Proteomes" id="UP000282002"/>
    </source>
</evidence>
<organism evidence="4 5">
    <name type="scientific">Tabrizicola piscis</name>
    <dbReference type="NCBI Taxonomy" id="2494374"/>
    <lineage>
        <taxon>Bacteria</taxon>
        <taxon>Pseudomonadati</taxon>
        <taxon>Pseudomonadota</taxon>
        <taxon>Alphaproteobacteria</taxon>
        <taxon>Rhodobacterales</taxon>
        <taxon>Paracoccaceae</taxon>
        <taxon>Tabrizicola</taxon>
    </lineage>
</organism>
<dbReference type="AlphaFoldDB" id="A0A3S8U2J1"/>
<dbReference type="InterPro" id="IPR036365">
    <property type="entry name" value="PGBD-like_sf"/>
</dbReference>
<dbReference type="InterPro" id="IPR002477">
    <property type="entry name" value="Peptidoglycan-bd-like"/>
</dbReference>
<feature type="signal peptide" evidence="2">
    <location>
        <begin position="1"/>
        <end position="29"/>
    </location>
</feature>
<dbReference type="SUPFAM" id="SSF47090">
    <property type="entry name" value="PGBD-like"/>
    <property type="match status" value="1"/>
</dbReference>
<gene>
    <name evidence="4" type="ORF">EI545_02440</name>
</gene>
<feature type="region of interest" description="Disordered" evidence="1">
    <location>
        <begin position="51"/>
        <end position="78"/>
    </location>
</feature>
<protein>
    <submittedName>
        <fullName evidence="4">Peptidoglycan-binding protein</fullName>
    </submittedName>
</protein>
<feature type="compositionally biased region" description="Low complexity" evidence="1">
    <location>
        <begin position="60"/>
        <end position="73"/>
    </location>
</feature>
<dbReference type="OrthoDB" id="7444491at2"/>
<proteinExistence type="predicted"/>
<dbReference type="RefSeq" id="WP_125323998.1">
    <property type="nucleotide sequence ID" value="NZ_CP034328.1"/>
</dbReference>
<feature type="domain" description="Peptidoglycan binding-like" evidence="3">
    <location>
        <begin position="78"/>
        <end position="125"/>
    </location>
</feature>
<accession>A0A3S8U2J1</accession>
<dbReference type="Proteomes" id="UP000282002">
    <property type="component" value="Chromosome"/>
</dbReference>
<sequence>MKFKAIATTALMASLALSPVSPLTAPAKADGKDFIAGAIIGGIIGSAVTNENNKKKSTRSSKASSGTKKSTMSAEQREANKEVQTALNYFGYPVGTADGALGPKSRNAIREYQAFLGYPATGELNDYERTILVTSYHRAVAGGPVIASTVAGSVYGLKAVLIAQRDEMAGAPAGGLAANPGLVAPGSVAAAAAAALPTLVPKAPEAAAVVEEEPKPEIMAAAEEPSLPSFMSPAGAKGSLAAECNAIGLTTAANGGMTTADGMQDANFALGEQFCLARSFAIARGDELTAQIAGFTPDQIAAQCAAFGPVLKDHVAALSLKPSDEVLAGVEGFILTSGMSPAQLSGTAKVCLGAGYVQDDMNVAIGSALLLAAMGERGYSEYLGHHLSQGFGATERPDLAMGWYQMSLDAMGQGQMVVAPGMPGRDALIKKAAYTINGRAAELQPEAKVEEAALPVFELAPEPPVIEEAAVEVAPEPLVIEEAPAELAAAPAPVFVAPDLAEVTAAMPATLPEAAPAPIPAAQDTTVVNAGAQAAMMAARLPFLIFSSF</sequence>
<dbReference type="InterPro" id="IPR036366">
    <property type="entry name" value="PGBDSf"/>
</dbReference>
<evidence type="ECO:0000256" key="1">
    <source>
        <dbReference type="SAM" id="MobiDB-lite"/>
    </source>
</evidence>
<reference evidence="4 5" key="1">
    <citation type="submission" date="2018-12" db="EMBL/GenBank/DDBJ databases">
        <title>Complete genome sequencing of Tabrizicola sp. K13M18.</title>
        <authorList>
            <person name="Bae J.-W."/>
        </authorList>
    </citation>
    <scope>NUCLEOTIDE SEQUENCE [LARGE SCALE GENOMIC DNA]</scope>
    <source>
        <strain evidence="4 5">K13M18</strain>
    </source>
</reference>
<feature type="chain" id="PRO_5019209073" evidence="2">
    <location>
        <begin position="30"/>
        <end position="549"/>
    </location>
</feature>
<dbReference type="KEGG" id="taw:EI545_02440"/>
<dbReference type="Pfam" id="PF01471">
    <property type="entry name" value="PG_binding_1"/>
    <property type="match status" value="1"/>
</dbReference>
<keyword evidence="5" id="KW-1185">Reference proteome</keyword>